<feature type="transmembrane region" description="Helical" evidence="1">
    <location>
        <begin position="12"/>
        <end position="33"/>
    </location>
</feature>
<keyword evidence="1" id="KW-0812">Transmembrane</keyword>
<reference evidence="2 3" key="1">
    <citation type="journal article" date="2017" name="MBio">
        <title>Type VI secretion-mediated competition in the bee gut microbiome.</title>
        <authorList>
            <person name="Steele M.I."/>
            <person name="Kwong W.K."/>
            <person name="Powell J.E."/>
            <person name="Whiteley M."/>
            <person name="Moran N.A."/>
        </authorList>
    </citation>
    <scope>NUCLEOTIDE SEQUENCE [LARGE SCALE GENOMIC DNA]</scope>
    <source>
        <strain evidence="2 3">PEB0171</strain>
    </source>
</reference>
<dbReference type="EMBL" id="MEIV01000051">
    <property type="protein sequence ID" value="PIT62427.1"/>
    <property type="molecule type" value="Genomic_DNA"/>
</dbReference>
<organism evidence="2 3">
    <name type="scientific">Snodgrassella alvi</name>
    <dbReference type="NCBI Taxonomy" id="1196083"/>
    <lineage>
        <taxon>Bacteria</taxon>
        <taxon>Pseudomonadati</taxon>
        <taxon>Pseudomonadota</taxon>
        <taxon>Betaproteobacteria</taxon>
        <taxon>Neisseriales</taxon>
        <taxon>Neisseriaceae</taxon>
        <taxon>Snodgrassella</taxon>
    </lineage>
</organism>
<evidence type="ECO:0000256" key="1">
    <source>
        <dbReference type="SAM" id="Phobius"/>
    </source>
</evidence>
<dbReference type="AlphaFoldDB" id="A0A2N9Y460"/>
<keyword evidence="1" id="KW-0472">Membrane</keyword>
<protein>
    <recommendedName>
        <fullName evidence="4">Toxin CptA</fullName>
    </recommendedName>
</protein>
<comment type="caution">
    <text evidence="2">The sequence shown here is derived from an EMBL/GenBank/DDBJ whole genome shotgun (WGS) entry which is preliminary data.</text>
</comment>
<keyword evidence="1" id="KW-1133">Transmembrane helix</keyword>
<evidence type="ECO:0000313" key="2">
    <source>
        <dbReference type="EMBL" id="PIT62427.1"/>
    </source>
</evidence>
<evidence type="ECO:0000313" key="3">
    <source>
        <dbReference type="Proteomes" id="UP000231094"/>
    </source>
</evidence>
<evidence type="ECO:0008006" key="4">
    <source>
        <dbReference type="Google" id="ProtNLM"/>
    </source>
</evidence>
<proteinExistence type="predicted"/>
<accession>A0A2N9Y460</accession>
<sequence>MMACVVRLKPSRCALYLAVIMHVLTLVAIVFYSTGWLCLVWLLAWLLSALWAGYGLRQGRVKKIEISSQGQASLLFAQGKAAVPAKLCCRGIVIRANMMALHWQTSRGRVYQLLLPDMTDAQAWRRLQVWVRWCQPNNTQSVLRQSILNKVIRRLRLKDKN</sequence>
<name>A0A2N9Y460_9NEIS</name>
<feature type="transmembrane region" description="Helical" evidence="1">
    <location>
        <begin position="39"/>
        <end position="56"/>
    </location>
</feature>
<dbReference type="Pfam" id="PF07254">
    <property type="entry name" value="Cpta_toxin"/>
    <property type="match status" value="1"/>
</dbReference>
<gene>
    <name evidence="2" type="ORF">BHC47_04865</name>
</gene>
<dbReference type="RefSeq" id="WP_100116075.1">
    <property type="nucleotide sequence ID" value="NZ_JBNPAZ010000006.1"/>
</dbReference>
<dbReference type="InterPro" id="IPR009883">
    <property type="entry name" value="YgfX"/>
</dbReference>
<dbReference type="Proteomes" id="UP000231094">
    <property type="component" value="Unassembled WGS sequence"/>
</dbReference>